<evidence type="ECO:0000313" key="3">
    <source>
        <dbReference type="Proteomes" id="UP000660675"/>
    </source>
</evidence>
<gene>
    <name evidence="2" type="ORF">GCM10015535_05930</name>
</gene>
<proteinExistence type="predicted"/>
<accession>A0ABQ2VTR4</accession>
<dbReference type="Proteomes" id="UP000660675">
    <property type="component" value="Unassembled WGS sequence"/>
</dbReference>
<dbReference type="EMBL" id="BMTF01000002">
    <property type="protein sequence ID" value="GGV75609.1"/>
    <property type="molecule type" value="Genomic_DNA"/>
</dbReference>
<evidence type="ECO:0000313" key="2">
    <source>
        <dbReference type="EMBL" id="GGV75609.1"/>
    </source>
</evidence>
<feature type="region of interest" description="Disordered" evidence="1">
    <location>
        <begin position="1"/>
        <end position="43"/>
    </location>
</feature>
<comment type="caution">
    <text evidence="2">The sequence shown here is derived from an EMBL/GenBank/DDBJ whole genome shotgun (WGS) entry which is preliminary data.</text>
</comment>
<protein>
    <submittedName>
        <fullName evidence="2">Uncharacterized protein</fullName>
    </submittedName>
</protein>
<name>A0ABQ2VTR4_9ACTN</name>
<organism evidence="2 3">
    <name type="scientific">Streptomyces gelaticus</name>
    <dbReference type="NCBI Taxonomy" id="285446"/>
    <lineage>
        <taxon>Bacteria</taxon>
        <taxon>Bacillati</taxon>
        <taxon>Actinomycetota</taxon>
        <taxon>Actinomycetes</taxon>
        <taxon>Kitasatosporales</taxon>
        <taxon>Streptomycetaceae</taxon>
        <taxon>Streptomyces</taxon>
    </lineage>
</organism>
<evidence type="ECO:0000256" key="1">
    <source>
        <dbReference type="SAM" id="MobiDB-lite"/>
    </source>
</evidence>
<sequence length="62" mass="6141">MQLIRDQLVGETAGEGHEVIGGDGAGDCDSHGETAPAEIGGNGWLCSRGGVTVHATGSPDPP</sequence>
<reference evidence="3" key="1">
    <citation type="journal article" date="2019" name="Int. J. Syst. Evol. Microbiol.">
        <title>The Global Catalogue of Microorganisms (GCM) 10K type strain sequencing project: providing services to taxonomists for standard genome sequencing and annotation.</title>
        <authorList>
            <consortium name="The Broad Institute Genomics Platform"/>
            <consortium name="The Broad Institute Genome Sequencing Center for Infectious Disease"/>
            <person name="Wu L."/>
            <person name="Ma J."/>
        </authorList>
    </citation>
    <scope>NUCLEOTIDE SEQUENCE [LARGE SCALE GENOMIC DNA]</scope>
    <source>
        <strain evidence="3">JCM 4376</strain>
    </source>
</reference>
<keyword evidence="3" id="KW-1185">Reference proteome</keyword>